<proteinExistence type="predicted"/>
<sequence>METSAINCLLKPIPIMFSQTFAYHNQFVTSAGSDINLDAQVYLLYEVPVTLLARRFINNKSDHIKIMVHELNGCIVGPGLYQEWTNCIYASRNRGEQNLELCRSQTNNMLYYRAIKPIKKGDPLLAWFSSMVESELAKSILGIDHFAEMSSAHCKFCSFDFHQPHMLKSHFLFDMCGKRLKLQKQSTPPPPPSSSSSCSSTSSFSFKNIHSTFSSVSEQKTEALSSRSSSSSPVSISHDSGKHDPA</sequence>
<keyword evidence="4" id="KW-1185">Reference proteome</keyword>
<dbReference type="Pfam" id="PF21549">
    <property type="entry name" value="PRDM2_PR"/>
    <property type="match status" value="1"/>
</dbReference>
<accession>A0A3M7PP41</accession>
<reference evidence="3 4" key="1">
    <citation type="journal article" date="2018" name="Sci. Rep.">
        <title>Genomic signatures of local adaptation to the degree of environmental predictability in rotifers.</title>
        <authorList>
            <person name="Franch-Gras L."/>
            <person name="Hahn C."/>
            <person name="Garcia-Roger E.M."/>
            <person name="Carmona M.J."/>
            <person name="Serra M."/>
            <person name="Gomez A."/>
        </authorList>
    </citation>
    <scope>NUCLEOTIDE SEQUENCE [LARGE SCALE GENOMIC DNA]</scope>
    <source>
        <strain evidence="3">HYR1</strain>
    </source>
</reference>
<evidence type="ECO:0000313" key="4">
    <source>
        <dbReference type="Proteomes" id="UP000276133"/>
    </source>
</evidence>
<feature type="domain" description="SET" evidence="2">
    <location>
        <begin position="83"/>
        <end position="136"/>
    </location>
</feature>
<protein>
    <submittedName>
        <fullName evidence="3">MDS1 and EVI1 complex locus EVI1-like</fullName>
    </submittedName>
</protein>
<name>A0A3M7PP41_BRAPC</name>
<dbReference type="Gene3D" id="2.170.270.10">
    <property type="entry name" value="SET domain"/>
    <property type="match status" value="1"/>
</dbReference>
<feature type="compositionally biased region" description="Low complexity" evidence="1">
    <location>
        <begin position="194"/>
        <end position="203"/>
    </location>
</feature>
<dbReference type="AlphaFoldDB" id="A0A3M7PP41"/>
<dbReference type="EMBL" id="REGN01009712">
    <property type="protein sequence ID" value="RNA00525.1"/>
    <property type="molecule type" value="Genomic_DNA"/>
</dbReference>
<feature type="compositionally biased region" description="Low complexity" evidence="1">
    <location>
        <begin position="225"/>
        <end position="238"/>
    </location>
</feature>
<dbReference type="OrthoDB" id="9998363at2759"/>
<comment type="caution">
    <text evidence="3">The sequence shown here is derived from an EMBL/GenBank/DDBJ whole genome shotgun (WGS) entry which is preliminary data.</text>
</comment>
<feature type="non-terminal residue" evidence="3">
    <location>
        <position position="246"/>
    </location>
</feature>
<dbReference type="Proteomes" id="UP000276133">
    <property type="component" value="Unassembled WGS sequence"/>
</dbReference>
<organism evidence="3 4">
    <name type="scientific">Brachionus plicatilis</name>
    <name type="common">Marine rotifer</name>
    <name type="synonym">Brachionus muelleri</name>
    <dbReference type="NCBI Taxonomy" id="10195"/>
    <lineage>
        <taxon>Eukaryota</taxon>
        <taxon>Metazoa</taxon>
        <taxon>Spiralia</taxon>
        <taxon>Gnathifera</taxon>
        <taxon>Rotifera</taxon>
        <taxon>Eurotatoria</taxon>
        <taxon>Monogononta</taxon>
        <taxon>Pseudotrocha</taxon>
        <taxon>Ploima</taxon>
        <taxon>Brachionidae</taxon>
        <taxon>Brachionus</taxon>
    </lineage>
</organism>
<feature type="region of interest" description="Disordered" evidence="1">
    <location>
        <begin position="220"/>
        <end position="246"/>
    </location>
</feature>
<feature type="region of interest" description="Disordered" evidence="1">
    <location>
        <begin position="182"/>
        <end position="203"/>
    </location>
</feature>
<evidence type="ECO:0000259" key="2">
    <source>
        <dbReference type="Pfam" id="PF21549"/>
    </source>
</evidence>
<dbReference type="InterPro" id="IPR001214">
    <property type="entry name" value="SET_dom"/>
</dbReference>
<evidence type="ECO:0000256" key="1">
    <source>
        <dbReference type="SAM" id="MobiDB-lite"/>
    </source>
</evidence>
<dbReference type="STRING" id="10195.A0A3M7PP41"/>
<dbReference type="InterPro" id="IPR046341">
    <property type="entry name" value="SET_dom_sf"/>
</dbReference>
<evidence type="ECO:0000313" key="3">
    <source>
        <dbReference type="EMBL" id="RNA00525.1"/>
    </source>
</evidence>
<gene>
    <name evidence="3" type="ORF">BpHYR1_003110</name>
</gene>